<proteinExistence type="predicted"/>
<keyword evidence="1" id="KW-0805">Transcription regulation</keyword>
<evidence type="ECO:0000256" key="2">
    <source>
        <dbReference type="ARBA" id="ARBA00023125"/>
    </source>
</evidence>
<evidence type="ECO:0000313" key="6">
    <source>
        <dbReference type="Proteomes" id="UP000198618"/>
    </source>
</evidence>
<keyword evidence="6" id="KW-1185">Reference proteome</keyword>
<dbReference type="EMBL" id="FOHE01000004">
    <property type="protein sequence ID" value="SET00379.1"/>
    <property type="molecule type" value="Genomic_DNA"/>
</dbReference>
<dbReference type="InterPro" id="IPR028082">
    <property type="entry name" value="Peripla_BP_I"/>
</dbReference>
<dbReference type="Gene3D" id="3.40.50.2300">
    <property type="match status" value="2"/>
</dbReference>
<keyword evidence="3" id="KW-0804">Transcription</keyword>
<dbReference type="RefSeq" id="WP_090867958.1">
    <property type="nucleotide sequence ID" value="NZ_FOHE01000004.1"/>
</dbReference>
<name>A0A1I0B2T0_9BACI</name>
<protein>
    <submittedName>
        <fullName evidence="5">Transcriptional regulator, LacI family</fullName>
    </submittedName>
</protein>
<reference evidence="5 6" key="1">
    <citation type="submission" date="2016-10" db="EMBL/GenBank/DDBJ databases">
        <authorList>
            <person name="de Groot N.N."/>
        </authorList>
    </citation>
    <scope>NUCLEOTIDE SEQUENCE [LARGE SCALE GENOMIC DNA]</scope>
    <source>
        <strain evidence="5 6">IBRC-M 10780</strain>
    </source>
</reference>
<dbReference type="InterPro" id="IPR010982">
    <property type="entry name" value="Lambda_DNA-bd_dom_sf"/>
</dbReference>
<dbReference type="PANTHER" id="PTHR30146">
    <property type="entry name" value="LACI-RELATED TRANSCRIPTIONAL REPRESSOR"/>
    <property type="match status" value="1"/>
</dbReference>
<dbReference type="CDD" id="cd01392">
    <property type="entry name" value="HTH_LacI"/>
    <property type="match status" value="1"/>
</dbReference>
<evidence type="ECO:0000259" key="4">
    <source>
        <dbReference type="PROSITE" id="PS50932"/>
    </source>
</evidence>
<accession>A0A1I0B2T0</accession>
<dbReference type="PROSITE" id="PS50932">
    <property type="entry name" value="HTH_LACI_2"/>
    <property type="match status" value="1"/>
</dbReference>
<dbReference type="OrthoDB" id="9775106at2"/>
<dbReference type="SMART" id="SM00354">
    <property type="entry name" value="HTH_LACI"/>
    <property type="match status" value="1"/>
</dbReference>
<dbReference type="PANTHER" id="PTHR30146:SF109">
    <property type="entry name" value="HTH-TYPE TRANSCRIPTIONAL REGULATOR GALS"/>
    <property type="match status" value="1"/>
</dbReference>
<dbReference type="AlphaFoldDB" id="A0A1I0B2T0"/>
<dbReference type="GO" id="GO:0003700">
    <property type="term" value="F:DNA-binding transcription factor activity"/>
    <property type="evidence" value="ECO:0007669"/>
    <property type="project" value="TreeGrafter"/>
</dbReference>
<dbReference type="SUPFAM" id="SSF53822">
    <property type="entry name" value="Periplasmic binding protein-like I"/>
    <property type="match status" value="1"/>
</dbReference>
<dbReference type="CDD" id="cd06267">
    <property type="entry name" value="PBP1_LacI_sugar_binding-like"/>
    <property type="match status" value="1"/>
</dbReference>
<dbReference type="Pfam" id="PF13377">
    <property type="entry name" value="Peripla_BP_3"/>
    <property type="match status" value="1"/>
</dbReference>
<dbReference type="STRING" id="930131.SAMN05216389_104131"/>
<gene>
    <name evidence="5" type="ORF">SAMN05216389_104131</name>
</gene>
<dbReference type="GO" id="GO:0000976">
    <property type="term" value="F:transcription cis-regulatory region binding"/>
    <property type="evidence" value="ECO:0007669"/>
    <property type="project" value="TreeGrafter"/>
</dbReference>
<dbReference type="InterPro" id="IPR000843">
    <property type="entry name" value="HTH_LacI"/>
</dbReference>
<dbReference type="InterPro" id="IPR046335">
    <property type="entry name" value="LacI/GalR-like_sensor"/>
</dbReference>
<organism evidence="5 6">
    <name type="scientific">Oceanobacillus limi</name>
    <dbReference type="NCBI Taxonomy" id="930131"/>
    <lineage>
        <taxon>Bacteria</taxon>
        <taxon>Bacillati</taxon>
        <taxon>Bacillota</taxon>
        <taxon>Bacilli</taxon>
        <taxon>Bacillales</taxon>
        <taxon>Bacillaceae</taxon>
        <taxon>Oceanobacillus</taxon>
    </lineage>
</organism>
<feature type="domain" description="HTH lacI-type" evidence="4">
    <location>
        <begin position="2"/>
        <end position="56"/>
    </location>
</feature>
<dbReference type="Pfam" id="PF00356">
    <property type="entry name" value="LacI"/>
    <property type="match status" value="1"/>
</dbReference>
<dbReference type="Gene3D" id="1.10.260.40">
    <property type="entry name" value="lambda repressor-like DNA-binding domains"/>
    <property type="match status" value="1"/>
</dbReference>
<evidence type="ECO:0000313" key="5">
    <source>
        <dbReference type="EMBL" id="SET00379.1"/>
    </source>
</evidence>
<evidence type="ECO:0000256" key="1">
    <source>
        <dbReference type="ARBA" id="ARBA00023015"/>
    </source>
</evidence>
<dbReference type="SUPFAM" id="SSF47413">
    <property type="entry name" value="lambda repressor-like DNA-binding domains"/>
    <property type="match status" value="1"/>
</dbReference>
<sequence>MATIKDVAKKAGVSNSVVSRAFNNYPDINEKTRQRIFEIAKELNYTPNIVAKNLSSKRQKTIGLIASGIFTQNTKDTVSFEVLKGVYTGVQENDYELSIFLIDSMKQEQKSYAQFCRDRKIGGIILQGIRTDDRYFNELMDTNIPCVMVDVVSKNSSRLIGSVTSDNFGASKKVATYVLNHGHRDIAVIAGTKETYVNSERLKGIERAFGDFGLELREENILYANFSEERAYTLAKKYLEVKRPSAFICISDLMAYGVMKAIKDKGLRVPEDISVTGFDDLLLSDFTQPRLTTIKQDFFEMGKQSALLLQQLMENKEEEKLVCVDHELMERESVQTFKEDVLEAVDNDGQTKHLNDYIT</sequence>
<evidence type="ECO:0000256" key="3">
    <source>
        <dbReference type="ARBA" id="ARBA00023163"/>
    </source>
</evidence>
<keyword evidence="2" id="KW-0238">DNA-binding</keyword>
<dbReference type="Proteomes" id="UP000198618">
    <property type="component" value="Unassembled WGS sequence"/>
</dbReference>